<gene>
    <name evidence="1" type="ORF">HDF14_003062</name>
</gene>
<proteinExistence type="predicted"/>
<reference evidence="1 2" key="1">
    <citation type="submission" date="2020-08" db="EMBL/GenBank/DDBJ databases">
        <title>Genomic Encyclopedia of Type Strains, Phase IV (KMG-V): Genome sequencing to study the core and pangenomes of soil and plant-associated prokaryotes.</title>
        <authorList>
            <person name="Whitman W."/>
        </authorList>
    </citation>
    <scope>NUCLEOTIDE SEQUENCE [LARGE SCALE GENOMIC DNA]</scope>
    <source>
        <strain evidence="1 2">X5P2</strain>
    </source>
</reference>
<dbReference type="AlphaFoldDB" id="A0A9X0QFS9"/>
<sequence>MSQESTYVDTSQLPDGIQQVAHKLLAGFNMAEIAGQL</sequence>
<evidence type="ECO:0000313" key="2">
    <source>
        <dbReference type="Proteomes" id="UP000535182"/>
    </source>
</evidence>
<dbReference type="EMBL" id="JACHEB010000006">
    <property type="protein sequence ID" value="MBB5329444.1"/>
    <property type="molecule type" value="Genomic_DNA"/>
</dbReference>
<evidence type="ECO:0000313" key="1">
    <source>
        <dbReference type="EMBL" id="MBB5329444.1"/>
    </source>
</evidence>
<dbReference type="Proteomes" id="UP000535182">
    <property type="component" value="Unassembled WGS sequence"/>
</dbReference>
<keyword evidence="2" id="KW-1185">Reference proteome</keyword>
<protein>
    <submittedName>
        <fullName evidence="1">Uncharacterized protein</fullName>
    </submittedName>
</protein>
<accession>A0A9X0QFS9</accession>
<name>A0A9X0QFS9_9BACT</name>
<organism evidence="1 2">
    <name type="scientific">Tunturiibacter gelidiferens</name>
    <dbReference type="NCBI Taxonomy" id="3069689"/>
    <lineage>
        <taxon>Bacteria</taxon>
        <taxon>Pseudomonadati</taxon>
        <taxon>Acidobacteriota</taxon>
        <taxon>Terriglobia</taxon>
        <taxon>Terriglobales</taxon>
        <taxon>Acidobacteriaceae</taxon>
        <taxon>Tunturiibacter</taxon>
    </lineage>
</organism>
<comment type="caution">
    <text evidence="1">The sequence shown here is derived from an EMBL/GenBank/DDBJ whole genome shotgun (WGS) entry which is preliminary data.</text>
</comment>